<dbReference type="InterPro" id="IPR000048">
    <property type="entry name" value="IQ_motif_EF-hand-BS"/>
</dbReference>
<dbReference type="FunFam" id="1.10.506.10:FF:000004">
    <property type="entry name" value="IQ motif containing GTPase activating protein 1"/>
    <property type="match status" value="1"/>
</dbReference>
<reference evidence="2" key="1">
    <citation type="journal article" date="2020" name="Cell">
        <title>Large-Scale Comparative Analyses of Tick Genomes Elucidate Their Genetic Diversity and Vector Capacities.</title>
        <authorList>
            <consortium name="Tick Genome and Microbiome Consortium (TIGMIC)"/>
            <person name="Jia N."/>
            <person name="Wang J."/>
            <person name="Shi W."/>
            <person name="Du L."/>
            <person name="Sun Y."/>
            <person name="Zhan W."/>
            <person name="Jiang J.F."/>
            <person name="Wang Q."/>
            <person name="Zhang B."/>
            <person name="Ji P."/>
            <person name="Bell-Sakyi L."/>
            <person name="Cui X.M."/>
            <person name="Yuan T.T."/>
            <person name="Jiang B.G."/>
            <person name="Yang W.F."/>
            <person name="Lam T.T."/>
            <person name="Chang Q.C."/>
            <person name="Ding S.J."/>
            <person name="Wang X.J."/>
            <person name="Zhu J.G."/>
            <person name="Ruan X.D."/>
            <person name="Zhao L."/>
            <person name="Wei J.T."/>
            <person name="Ye R.Z."/>
            <person name="Que T.C."/>
            <person name="Du C.H."/>
            <person name="Zhou Y.H."/>
            <person name="Cheng J.X."/>
            <person name="Dai P.F."/>
            <person name="Guo W.B."/>
            <person name="Han X.H."/>
            <person name="Huang E.J."/>
            <person name="Li L.F."/>
            <person name="Wei W."/>
            <person name="Gao Y.C."/>
            <person name="Liu J.Z."/>
            <person name="Shao H.Z."/>
            <person name="Wang X."/>
            <person name="Wang C.C."/>
            <person name="Yang T.C."/>
            <person name="Huo Q.B."/>
            <person name="Li W."/>
            <person name="Chen H.Y."/>
            <person name="Chen S.E."/>
            <person name="Zhou L.G."/>
            <person name="Ni X.B."/>
            <person name="Tian J.H."/>
            <person name="Sheng Y."/>
            <person name="Liu T."/>
            <person name="Pan Y.S."/>
            <person name="Xia L.Y."/>
            <person name="Li J."/>
            <person name="Zhao F."/>
            <person name="Cao W.C."/>
        </authorList>
    </citation>
    <scope>NUCLEOTIDE SEQUENCE</scope>
    <source>
        <strain evidence="2">Rsan-2018</strain>
    </source>
</reference>
<feature type="domain" description="Ras-GAP" evidence="1">
    <location>
        <begin position="397"/>
        <end position="622"/>
    </location>
</feature>
<dbReference type="VEuPathDB" id="VectorBase:RSAN_029345"/>
<dbReference type="PANTHER" id="PTHR14149">
    <property type="entry name" value="RAS GTPASE-ACTIVATING PROTEIN WITH IQ MOTIF"/>
    <property type="match status" value="1"/>
</dbReference>
<dbReference type="PROSITE" id="PS50096">
    <property type="entry name" value="IQ"/>
    <property type="match status" value="3"/>
</dbReference>
<dbReference type="GO" id="GO:0005096">
    <property type="term" value="F:GTPase activator activity"/>
    <property type="evidence" value="ECO:0007669"/>
    <property type="project" value="TreeGrafter"/>
</dbReference>
<dbReference type="GO" id="GO:0005938">
    <property type="term" value="C:cell cortex"/>
    <property type="evidence" value="ECO:0007669"/>
    <property type="project" value="TreeGrafter"/>
</dbReference>
<dbReference type="Pfam" id="PF00612">
    <property type="entry name" value="IQ"/>
    <property type="match status" value="2"/>
</dbReference>
<keyword evidence="3" id="KW-1185">Reference proteome</keyword>
<dbReference type="SUPFAM" id="SSF48350">
    <property type="entry name" value="GTPase activation domain, GAP"/>
    <property type="match status" value="1"/>
</dbReference>
<evidence type="ECO:0000259" key="1">
    <source>
        <dbReference type="PROSITE" id="PS50018"/>
    </source>
</evidence>
<dbReference type="Proteomes" id="UP000821837">
    <property type="component" value="Unassembled WGS sequence"/>
</dbReference>
<gene>
    <name evidence="2" type="ORF">HPB52_012005</name>
</gene>
<dbReference type="GO" id="GO:1903479">
    <property type="term" value="P:mitotic actomyosin contractile ring assembly actin filament organization"/>
    <property type="evidence" value="ECO:0007669"/>
    <property type="project" value="TreeGrafter"/>
</dbReference>
<sequence length="1045" mass="119663">MCIGLATLNVGVCNQSTEDVRGGLESLRVVPLFCSGSDDAATVEAYMRELRVVFLDKRAPFAFTPIEWFAYLVRPGLFFNLNVVQFRSEWSPSPKADHTSFLSLDDVRAVVLRVNEQLEAARILAQLSPLVVRFQACARGFLIRNAVRDQYSFYCRHLDDIVLLQSWFRAVRQRRRYRRMLYELEALVPFVVRLQCYARGFLARRKVLEFYEYYKDRNEVVTFVQTRYRSHRALRDYQLLTRTTPTVPVLQRFLHMLEISEYDLSEEMELQKVKEKVVATIRHNQGLEKEVFQMDIRIGLLVRNCITLEDVMSHRAKKRDTALAAVKSDWLHSSGGGLTALSRRSRQRLEAYQHLFYLLQVDPHYLAKLIFVIPPAMANNFVESVIYSVYNYGSTPRDEYLLLRLFRFALQEEVRSKLEKPSDILRGNPLVVRMVVGFFRTRGGHNCLELLLAPLVKGVLDDKELKIDLNPVDIYKKWVNDMETTSGKPSGLKYEVTEEEALQHNEVYKMLHTSVVQLENKSKLFARTIAESKSKIPYGMLYLCKVLKKALEEKFPESAGEEITKVTYNFCNRNILYYRYLNPGIVAPESFGVVNLEPECPVTNVQRRNLGNISKILSSATSGAPYRNKHAYQVRLNNLIESCREILHRFFMEACEISEPEDRFNVDSYSEATYITPPTITLTALELRSTHRLLLEHEDDIAPDPKDPMHGLLQDLGPEPTLEDLVGGTSSADTMDVGVLSAAKVSLSLYGKFSEEEEDVPETDQLLRDTKYMLVELLKVFRHARTVDEILHEEVAPELERAFLEAQAVVRVPKVSTSSLLGRRKYGSLSAFRKALLRNLDILEGRGITTAKDDYQALMSSIATDILQKRNHRVNRKRELANLADTQRKLDVKTRYYEETLDYYQRYVDACLANLSAGKSRRQSFGPGGAGQSAGDVQHLKPLKSRSALKYSAWKLHEKGILLEVAGLEANQLKNVSFEIAPTDRAGVFSVRTKFLGVSTDEVTLDIQDLLRQQYEGVAVTSLCERARVNNNLLLFFLNKKFYGK</sequence>
<proteinExistence type="predicted"/>
<dbReference type="GO" id="GO:0051015">
    <property type="term" value="F:actin filament binding"/>
    <property type="evidence" value="ECO:0007669"/>
    <property type="project" value="TreeGrafter"/>
</dbReference>
<dbReference type="PANTHER" id="PTHR14149:SF14">
    <property type="entry name" value="CALPONIN-HOMOLOGY (CH) DOMAIN-CONTAINING PROTEIN"/>
    <property type="match status" value="1"/>
</dbReference>
<dbReference type="InterPro" id="IPR008936">
    <property type="entry name" value="Rho_GTPase_activation_prot"/>
</dbReference>
<protein>
    <recommendedName>
        <fullName evidence="1">Ras-GAP domain-containing protein</fullName>
    </recommendedName>
</protein>
<dbReference type="SUPFAM" id="SSF143885">
    <property type="entry name" value="RGC domain-like"/>
    <property type="match status" value="1"/>
</dbReference>
<dbReference type="Pfam" id="PF00616">
    <property type="entry name" value="RasGAP"/>
    <property type="match status" value="1"/>
</dbReference>
<dbReference type="InterPro" id="IPR000593">
    <property type="entry name" value="RasGAP_C"/>
</dbReference>
<dbReference type="SMART" id="SM00323">
    <property type="entry name" value="RasGAP"/>
    <property type="match status" value="1"/>
</dbReference>
<accession>A0A9D4PKB2</accession>
<dbReference type="SMART" id="SM00015">
    <property type="entry name" value="IQ"/>
    <property type="match status" value="4"/>
</dbReference>
<dbReference type="InterPro" id="IPR001936">
    <property type="entry name" value="RasGAP_dom"/>
</dbReference>
<comment type="caution">
    <text evidence="2">The sequence shown here is derived from an EMBL/GenBank/DDBJ whole genome shotgun (WGS) entry which is preliminary data.</text>
</comment>
<evidence type="ECO:0000313" key="2">
    <source>
        <dbReference type="EMBL" id="KAH7943862.1"/>
    </source>
</evidence>
<dbReference type="EMBL" id="JABSTV010001253">
    <property type="protein sequence ID" value="KAH7943862.1"/>
    <property type="molecule type" value="Genomic_DNA"/>
</dbReference>
<reference evidence="2" key="2">
    <citation type="submission" date="2021-09" db="EMBL/GenBank/DDBJ databases">
        <authorList>
            <person name="Jia N."/>
            <person name="Wang J."/>
            <person name="Shi W."/>
            <person name="Du L."/>
            <person name="Sun Y."/>
            <person name="Zhan W."/>
            <person name="Jiang J."/>
            <person name="Wang Q."/>
            <person name="Zhang B."/>
            <person name="Ji P."/>
            <person name="Sakyi L.B."/>
            <person name="Cui X."/>
            <person name="Yuan T."/>
            <person name="Jiang B."/>
            <person name="Yang W."/>
            <person name="Lam T.T.-Y."/>
            <person name="Chang Q."/>
            <person name="Ding S."/>
            <person name="Wang X."/>
            <person name="Zhu J."/>
            <person name="Ruan X."/>
            <person name="Zhao L."/>
            <person name="Wei J."/>
            <person name="Que T."/>
            <person name="Du C."/>
            <person name="Cheng J."/>
            <person name="Dai P."/>
            <person name="Han X."/>
            <person name="Huang E."/>
            <person name="Gao Y."/>
            <person name="Liu J."/>
            <person name="Shao H."/>
            <person name="Ye R."/>
            <person name="Li L."/>
            <person name="Wei W."/>
            <person name="Wang X."/>
            <person name="Wang C."/>
            <person name="Huo Q."/>
            <person name="Li W."/>
            <person name="Guo W."/>
            <person name="Chen H."/>
            <person name="Chen S."/>
            <person name="Zhou L."/>
            <person name="Zhou L."/>
            <person name="Ni X."/>
            <person name="Tian J."/>
            <person name="Zhou Y."/>
            <person name="Sheng Y."/>
            <person name="Liu T."/>
            <person name="Pan Y."/>
            <person name="Xia L."/>
            <person name="Li J."/>
            <person name="Zhao F."/>
            <person name="Cao W."/>
        </authorList>
    </citation>
    <scope>NUCLEOTIDE SEQUENCE</scope>
    <source>
        <strain evidence="2">Rsan-2018</strain>
        <tissue evidence="2">Larvae</tissue>
    </source>
</reference>
<dbReference type="Pfam" id="PF03836">
    <property type="entry name" value="RasGAP_C"/>
    <property type="match status" value="1"/>
</dbReference>
<dbReference type="GO" id="GO:0005516">
    <property type="term" value="F:calmodulin binding"/>
    <property type="evidence" value="ECO:0007669"/>
    <property type="project" value="TreeGrafter"/>
</dbReference>
<name>A0A9D4PKB2_RHISA</name>
<organism evidence="2 3">
    <name type="scientific">Rhipicephalus sanguineus</name>
    <name type="common">Brown dog tick</name>
    <name type="synonym">Ixodes sanguineus</name>
    <dbReference type="NCBI Taxonomy" id="34632"/>
    <lineage>
        <taxon>Eukaryota</taxon>
        <taxon>Metazoa</taxon>
        <taxon>Ecdysozoa</taxon>
        <taxon>Arthropoda</taxon>
        <taxon>Chelicerata</taxon>
        <taxon>Arachnida</taxon>
        <taxon>Acari</taxon>
        <taxon>Parasitiformes</taxon>
        <taxon>Ixodida</taxon>
        <taxon>Ixodoidea</taxon>
        <taxon>Ixodidae</taxon>
        <taxon>Rhipicephalinae</taxon>
        <taxon>Rhipicephalus</taxon>
        <taxon>Rhipicephalus</taxon>
    </lineage>
</organism>
<dbReference type="Gene3D" id="1.10.506.10">
    <property type="entry name" value="GTPase Activation - p120gap, domain 1"/>
    <property type="match status" value="1"/>
</dbReference>
<dbReference type="PROSITE" id="PS50018">
    <property type="entry name" value="RAS_GTPASE_ACTIV_2"/>
    <property type="match status" value="1"/>
</dbReference>
<dbReference type="AlphaFoldDB" id="A0A9D4PKB2"/>
<dbReference type="Gene3D" id="1.20.5.190">
    <property type="match status" value="1"/>
</dbReference>
<evidence type="ECO:0000313" key="3">
    <source>
        <dbReference type="Proteomes" id="UP000821837"/>
    </source>
</evidence>